<protein>
    <recommendedName>
        <fullName evidence="3">Class I SAM-dependent methyltransferase</fullName>
    </recommendedName>
</protein>
<reference evidence="2" key="1">
    <citation type="journal article" date="2019" name="Int. J. Syst. Evol. Microbiol.">
        <title>The Global Catalogue of Microorganisms (GCM) 10K type strain sequencing project: providing services to taxonomists for standard genome sequencing and annotation.</title>
        <authorList>
            <consortium name="The Broad Institute Genomics Platform"/>
            <consortium name="The Broad Institute Genome Sequencing Center for Infectious Disease"/>
            <person name="Wu L."/>
            <person name="Ma J."/>
        </authorList>
    </citation>
    <scope>NUCLEOTIDE SEQUENCE [LARGE SCALE GENOMIC DNA]</scope>
    <source>
        <strain evidence="2">JCM 17388</strain>
    </source>
</reference>
<evidence type="ECO:0000313" key="2">
    <source>
        <dbReference type="Proteomes" id="UP001501251"/>
    </source>
</evidence>
<gene>
    <name evidence="1" type="ORF">GCM10022252_39640</name>
</gene>
<sequence>MRSDVTRAHYDRLADKYDENWAYSPEFIQWMTGNILDRLRITPDHRVLDVGGGTGLYARELAEHAEVVVCADPSPAMLDQLPAHERLVSLRAGAEELAEQRVRPPHDGYDAILLKEVIHHVADPPRVLDGLARLLRPGGRMLVVMLPTSIDYPLFDAALRLFRERQPDPVGIAEAMSGSGLDTELTYDEFPLTFSTERYLRMVRNRYMSLLSSFDDAELEKGIEEIRGRYPSPELQCLDRFAFVFGVKA</sequence>
<dbReference type="Proteomes" id="UP001501251">
    <property type="component" value="Unassembled WGS sequence"/>
</dbReference>
<dbReference type="CDD" id="cd02440">
    <property type="entry name" value="AdoMet_MTases"/>
    <property type="match status" value="1"/>
</dbReference>
<keyword evidence="2" id="KW-1185">Reference proteome</keyword>
<dbReference type="Pfam" id="PF13489">
    <property type="entry name" value="Methyltransf_23"/>
    <property type="match status" value="1"/>
</dbReference>
<organism evidence="1 2">
    <name type="scientific">Streptosporangium oxazolinicum</name>
    <dbReference type="NCBI Taxonomy" id="909287"/>
    <lineage>
        <taxon>Bacteria</taxon>
        <taxon>Bacillati</taxon>
        <taxon>Actinomycetota</taxon>
        <taxon>Actinomycetes</taxon>
        <taxon>Streptosporangiales</taxon>
        <taxon>Streptosporangiaceae</taxon>
        <taxon>Streptosporangium</taxon>
    </lineage>
</organism>
<dbReference type="EMBL" id="BAABAQ010000006">
    <property type="protein sequence ID" value="GAA4194761.1"/>
    <property type="molecule type" value="Genomic_DNA"/>
</dbReference>
<dbReference type="RefSeq" id="WP_344919408.1">
    <property type="nucleotide sequence ID" value="NZ_BAABAQ010000006.1"/>
</dbReference>
<evidence type="ECO:0000313" key="1">
    <source>
        <dbReference type="EMBL" id="GAA4194761.1"/>
    </source>
</evidence>
<proteinExistence type="predicted"/>
<comment type="caution">
    <text evidence="1">The sequence shown here is derived from an EMBL/GenBank/DDBJ whole genome shotgun (WGS) entry which is preliminary data.</text>
</comment>
<evidence type="ECO:0008006" key="3">
    <source>
        <dbReference type="Google" id="ProtNLM"/>
    </source>
</evidence>
<dbReference type="SUPFAM" id="SSF53335">
    <property type="entry name" value="S-adenosyl-L-methionine-dependent methyltransferases"/>
    <property type="match status" value="1"/>
</dbReference>
<dbReference type="Gene3D" id="3.40.50.150">
    <property type="entry name" value="Vaccinia Virus protein VP39"/>
    <property type="match status" value="1"/>
</dbReference>
<name>A0ABP8B058_9ACTN</name>
<dbReference type="PANTHER" id="PTHR43591">
    <property type="entry name" value="METHYLTRANSFERASE"/>
    <property type="match status" value="1"/>
</dbReference>
<dbReference type="InterPro" id="IPR029063">
    <property type="entry name" value="SAM-dependent_MTases_sf"/>
</dbReference>
<accession>A0ABP8B058</accession>